<accession>A0A438E7E2</accession>
<gene>
    <name evidence="1" type="ORF">CK203_104164</name>
</gene>
<reference evidence="1 2" key="1">
    <citation type="journal article" date="2018" name="PLoS Genet.">
        <title>Population sequencing reveals clonal diversity and ancestral inbreeding in the grapevine cultivar Chardonnay.</title>
        <authorList>
            <person name="Roach M.J."/>
            <person name="Johnson D.L."/>
            <person name="Bohlmann J."/>
            <person name="van Vuuren H.J."/>
            <person name="Jones S.J."/>
            <person name="Pretorius I.S."/>
            <person name="Schmidt S.A."/>
            <person name="Borneman A.R."/>
        </authorList>
    </citation>
    <scope>NUCLEOTIDE SEQUENCE [LARGE SCALE GENOMIC DNA]</scope>
    <source>
        <strain evidence="2">cv. Chardonnay</strain>
        <tissue evidence="1">Leaf</tissue>
    </source>
</reference>
<organism evidence="1 2">
    <name type="scientific">Vitis vinifera</name>
    <name type="common">Grape</name>
    <dbReference type="NCBI Taxonomy" id="29760"/>
    <lineage>
        <taxon>Eukaryota</taxon>
        <taxon>Viridiplantae</taxon>
        <taxon>Streptophyta</taxon>
        <taxon>Embryophyta</taxon>
        <taxon>Tracheophyta</taxon>
        <taxon>Spermatophyta</taxon>
        <taxon>Magnoliopsida</taxon>
        <taxon>eudicotyledons</taxon>
        <taxon>Gunneridae</taxon>
        <taxon>Pentapetalae</taxon>
        <taxon>rosids</taxon>
        <taxon>Vitales</taxon>
        <taxon>Vitaceae</taxon>
        <taxon>Viteae</taxon>
        <taxon>Vitis</taxon>
    </lineage>
</organism>
<dbReference type="AlphaFoldDB" id="A0A438E7E2"/>
<protein>
    <submittedName>
        <fullName evidence="1">Uncharacterized protein</fullName>
    </submittedName>
</protein>
<evidence type="ECO:0000313" key="2">
    <source>
        <dbReference type="Proteomes" id="UP000288805"/>
    </source>
</evidence>
<dbReference type="EMBL" id="QGNW01001373">
    <property type="protein sequence ID" value="RVW43613.1"/>
    <property type="molecule type" value="Genomic_DNA"/>
</dbReference>
<sequence length="816" mass="93364">MLDIERYMVVGCLYTYLRLYSTVMRAHGLDRSQMITMFPLSLSEVSRRELEGLRQRSDEFISSFISHRQGKIAEIVDRPLQRMTQELTPEGAAWLMDLDGNRFSEPTNVDQLKSHHMEDSHIIFTIYLADTALEILGLRRSSHHPEAVGSDVVFDSLFLDRTNSVVFELLGSFARSLSLTGCSLRRGHDRYLTEPPRSIQLVSYFSTLRCHHASPSGRSSWIRAPLGPFSQTCYTPDAIQGHISILDEICRSSLSCVFISTCGSASLGIRLFSCFLSREMFPRRLDWIWITEITCLMIDDFISPDFRLIVHLMPHWGTFPSWGGLEIFMELHDHSHSRSTCWDDDLFTIVMMIPQWSISRVIQLGIHFSALRCHRAPSIREVHLSLMSVTLLWIRTTEITYLFSLLHDRPLLRDTCRVEDFVSLHHDSPMDLPLGHFIRFTLFDVSVIFEWSRLRLMDSRIVISSEPLFSVWRSEPLFRFGVQSHHFSVSAFRAITFSVSAFRAIFITSQYRRSEQLFSASTFILIAYSVSAFRAILITLSIGVQSHSHHSQYRRSEPSLLSIGVQSHHFFSIGVQNHPHRILQYRRSEPFSSLLSIGVQSHHIFSIGVQSPPHRILSIGVQSHSHHFSVSTFRAITFSASAFRAILIASQYWCSEPSSSHLCPVFRAIIITSSSRCSEPSSLTRLTLSHIFSFGVQSHHCLILGFGVQSRHHLPARLSEPLCLLVYDVQIRLSQHDIPSYHRRFISAFGAIGITPQFDVQSRIPVLVFRAVIISQLDVHSHLADFDIETPPPIYDSCFRWIVESLTPWAKSSQRT</sequence>
<proteinExistence type="predicted"/>
<comment type="caution">
    <text evidence="1">The sequence shown here is derived from an EMBL/GenBank/DDBJ whole genome shotgun (WGS) entry which is preliminary data.</text>
</comment>
<evidence type="ECO:0000313" key="1">
    <source>
        <dbReference type="EMBL" id="RVW43613.1"/>
    </source>
</evidence>
<name>A0A438E7E2_VITVI</name>
<dbReference type="Proteomes" id="UP000288805">
    <property type="component" value="Unassembled WGS sequence"/>
</dbReference>